<dbReference type="EMBL" id="ML977585">
    <property type="protein sequence ID" value="KAF2001014.1"/>
    <property type="molecule type" value="Genomic_DNA"/>
</dbReference>
<evidence type="ECO:0000313" key="3">
    <source>
        <dbReference type="EMBL" id="KAF2001014.1"/>
    </source>
</evidence>
<sequence length="145" mass="16094">MAGKNIRPVVLGAQNIANRPQEGFEDTTGGNVTWKTLLSAPKTATDTFTSGIASCKPKGGHLNLHRHKHAEIYHIIQGQGIVPIDRIEYKVEKGSVLYIPGDAEHGIRNTSSEEELIWLYVFATDSFTDVVYRFKEEDSAPRSKL</sequence>
<keyword evidence="1" id="KW-0479">Metal-binding</keyword>
<protein>
    <submittedName>
        <fullName evidence="3">RmlC-like cupin</fullName>
    </submittedName>
</protein>
<reference evidence="3" key="1">
    <citation type="journal article" date="2020" name="Stud. Mycol.">
        <title>101 Dothideomycetes genomes: a test case for predicting lifestyles and emergence of pathogens.</title>
        <authorList>
            <person name="Haridas S."/>
            <person name="Albert R."/>
            <person name="Binder M."/>
            <person name="Bloem J."/>
            <person name="Labutti K."/>
            <person name="Salamov A."/>
            <person name="Andreopoulos B."/>
            <person name="Baker S."/>
            <person name="Barry K."/>
            <person name="Bills G."/>
            <person name="Bluhm B."/>
            <person name="Cannon C."/>
            <person name="Castanera R."/>
            <person name="Culley D."/>
            <person name="Daum C."/>
            <person name="Ezra D."/>
            <person name="Gonzalez J."/>
            <person name="Henrissat B."/>
            <person name="Kuo A."/>
            <person name="Liang C."/>
            <person name="Lipzen A."/>
            <person name="Lutzoni F."/>
            <person name="Magnuson J."/>
            <person name="Mondo S."/>
            <person name="Nolan M."/>
            <person name="Ohm R."/>
            <person name="Pangilinan J."/>
            <person name="Park H.-J."/>
            <person name="Ramirez L."/>
            <person name="Alfaro M."/>
            <person name="Sun H."/>
            <person name="Tritt A."/>
            <person name="Yoshinaga Y."/>
            <person name="Zwiers L.-H."/>
            <person name="Turgeon B."/>
            <person name="Goodwin S."/>
            <person name="Spatafora J."/>
            <person name="Crous P."/>
            <person name="Grigoriev I."/>
        </authorList>
    </citation>
    <scope>NUCLEOTIDE SEQUENCE</scope>
    <source>
        <strain evidence="3">CBS 123094</strain>
    </source>
</reference>
<dbReference type="InterPro" id="IPR051610">
    <property type="entry name" value="GPI/OXD"/>
</dbReference>
<name>A0A6A5WJ95_9PLEO</name>
<dbReference type="InterPro" id="IPR011051">
    <property type="entry name" value="RmlC_Cupin_sf"/>
</dbReference>
<proteinExistence type="predicted"/>
<evidence type="ECO:0000313" key="4">
    <source>
        <dbReference type="Proteomes" id="UP000799779"/>
    </source>
</evidence>
<dbReference type="InterPro" id="IPR014710">
    <property type="entry name" value="RmlC-like_jellyroll"/>
</dbReference>
<evidence type="ECO:0000259" key="2">
    <source>
        <dbReference type="Pfam" id="PF07883"/>
    </source>
</evidence>
<keyword evidence="4" id="KW-1185">Reference proteome</keyword>
<gene>
    <name evidence="3" type="ORF">P154DRAFT_185246</name>
</gene>
<dbReference type="Gene3D" id="2.60.120.10">
    <property type="entry name" value="Jelly Rolls"/>
    <property type="match status" value="1"/>
</dbReference>
<organism evidence="3 4">
    <name type="scientific">Amniculicola lignicola CBS 123094</name>
    <dbReference type="NCBI Taxonomy" id="1392246"/>
    <lineage>
        <taxon>Eukaryota</taxon>
        <taxon>Fungi</taxon>
        <taxon>Dikarya</taxon>
        <taxon>Ascomycota</taxon>
        <taxon>Pezizomycotina</taxon>
        <taxon>Dothideomycetes</taxon>
        <taxon>Pleosporomycetidae</taxon>
        <taxon>Pleosporales</taxon>
        <taxon>Amniculicolaceae</taxon>
        <taxon>Amniculicola</taxon>
    </lineage>
</organism>
<evidence type="ECO:0000256" key="1">
    <source>
        <dbReference type="ARBA" id="ARBA00022723"/>
    </source>
</evidence>
<dbReference type="PANTHER" id="PTHR35848">
    <property type="entry name" value="OXALATE-BINDING PROTEIN"/>
    <property type="match status" value="1"/>
</dbReference>
<dbReference type="GO" id="GO:0046872">
    <property type="term" value="F:metal ion binding"/>
    <property type="evidence" value="ECO:0007669"/>
    <property type="project" value="UniProtKB-KW"/>
</dbReference>
<dbReference type="Proteomes" id="UP000799779">
    <property type="component" value="Unassembled WGS sequence"/>
</dbReference>
<dbReference type="Pfam" id="PF07883">
    <property type="entry name" value="Cupin_2"/>
    <property type="match status" value="1"/>
</dbReference>
<dbReference type="SUPFAM" id="SSF51182">
    <property type="entry name" value="RmlC-like cupins"/>
    <property type="match status" value="1"/>
</dbReference>
<feature type="domain" description="Cupin type-2" evidence="2">
    <location>
        <begin position="57"/>
        <end position="122"/>
    </location>
</feature>
<accession>A0A6A5WJ95</accession>
<dbReference type="AlphaFoldDB" id="A0A6A5WJ95"/>
<dbReference type="OrthoDB" id="445803at2759"/>
<dbReference type="InterPro" id="IPR013096">
    <property type="entry name" value="Cupin_2"/>
</dbReference>
<dbReference type="PANTHER" id="PTHR35848:SF6">
    <property type="entry name" value="CUPIN TYPE-2 DOMAIN-CONTAINING PROTEIN"/>
    <property type="match status" value="1"/>
</dbReference>